<dbReference type="GeneID" id="12985148"/>
<dbReference type="PANTHER" id="PTHR24201:SF16">
    <property type="entry name" value="ANKYRIN-1-LIKE-RELATED"/>
    <property type="match status" value="1"/>
</dbReference>
<dbReference type="PANTHER" id="PTHR24201">
    <property type="entry name" value="ANK_REP_REGION DOMAIN-CONTAINING PROTEIN"/>
    <property type="match status" value="1"/>
</dbReference>
<dbReference type="InParanoid" id="G4N4Q2"/>
<dbReference type="InterPro" id="IPR036770">
    <property type="entry name" value="Ankyrin_rpt-contain_sf"/>
</dbReference>
<dbReference type="OMA" id="ANGRTKC"/>
<gene>
    <name evidence="4" type="ORF">MGG_16875</name>
</gene>
<proteinExistence type="predicted"/>
<reference key="2">
    <citation type="submission" date="2011-05" db="EMBL/GenBank/DDBJ databases">
        <title>The Genome Sequence of Magnaporthe oryzae 70-15.</title>
        <authorList>
            <consortium name="The Broad Institute Genome Sequencing Platform"/>
            <person name="Ma L.-J."/>
            <person name="Dead R."/>
            <person name="Young S.K."/>
            <person name="Zeng Q."/>
            <person name="Gargeya S."/>
            <person name="Fitzgerald M."/>
            <person name="Haas B."/>
            <person name="Abouelleil A."/>
            <person name="Alvarado L."/>
            <person name="Arachchi H.M."/>
            <person name="Berlin A."/>
            <person name="Brown A."/>
            <person name="Chapman S.B."/>
            <person name="Chen Z."/>
            <person name="Dunbar C."/>
            <person name="Freedman E."/>
            <person name="Gearin G."/>
            <person name="Gellesch M."/>
            <person name="Goldberg J."/>
            <person name="Griggs A."/>
            <person name="Gujja S."/>
            <person name="Heiman D."/>
            <person name="Howarth C."/>
            <person name="Larson L."/>
            <person name="Lui A."/>
            <person name="MacDonald P.J.P."/>
            <person name="Mehta T."/>
            <person name="Montmayeur A."/>
            <person name="Murphy C."/>
            <person name="Neiman D."/>
            <person name="Pearson M."/>
            <person name="Priest M."/>
            <person name="Roberts A."/>
            <person name="Saif S."/>
            <person name="Shea T."/>
            <person name="Shenoy N."/>
            <person name="Sisk P."/>
            <person name="Stolte C."/>
            <person name="Sykes S."/>
            <person name="Yandava C."/>
            <person name="Wortman J."/>
            <person name="Nusbaum C."/>
            <person name="Birren B."/>
        </authorList>
    </citation>
    <scope>NUCLEOTIDE SEQUENCE</scope>
    <source>
        <strain>70-15</strain>
    </source>
</reference>
<keyword evidence="5" id="KW-1185">Reference proteome</keyword>
<keyword evidence="1" id="KW-0677">Repeat</keyword>
<evidence type="ECO:0000313" key="5">
    <source>
        <dbReference type="Proteomes" id="UP000009058"/>
    </source>
</evidence>
<dbReference type="HOGENOM" id="CLU_1210039_0_0_1"/>
<reference evidence="4 5" key="1">
    <citation type="journal article" date="2005" name="Nature">
        <title>The genome sequence of the rice blast fungus Magnaporthe grisea.</title>
        <authorList>
            <person name="Dean R.A."/>
            <person name="Talbot N.J."/>
            <person name="Ebbole D.J."/>
            <person name="Farman M.L."/>
            <person name="Mitchell T.K."/>
            <person name="Orbach M.J."/>
            <person name="Thon M."/>
            <person name="Kulkarni R."/>
            <person name="Xu J.R."/>
            <person name="Pan H."/>
            <person name="Read N.D."/>
            <person name="Lee Y.H."/>
            <person name="Carbone I."/>
            <person name="Brown D."/>
            <person name="Oh Y.Y."/>
            <person name="Donofrio N."/>
            <person name="Jeong J.S."/>
            <person name="Soanes D.M."/>
            <person name="Djonovic S."/>
            <person name="Kolomiets E."/>
            <person name="Rehmeyer C."/>
            <person name="Li W."/>
            <person name="Harding M."/>
            <person name="Kim S."/>
            <person name="Lebrun M.H."/>
            <person name="Bohnert H."/>
            <person name="Coughlan S."/>
            <person name="Butler J."/>
            <person name="Calvo S."/>
            <person name="Ma L.J."/>
            <person name="Nicol R."/>
            <person name="Purcell S."/>
            <person name="Nusbaum C."/>
            <person name="Galagan J.E."/>
            <person name="Birren B.W."/>
        </authorList>
    </citation>
    <scope>NUCLEOTIDE SEQUENCE [LARGE SCALE GENOMIC DNA]</scope>
    <source>
        <strain evidence="5">70-15 / ATCC MYA-4617 / FGSC 8958</strain>
    </source>
</reference>
<dbReference type="PRINTS" id="PR01415">
    <property type="entry name" value="ANKYRIN"/>
</dbReference>
<dbReference type="Proteomes" id="UP000009058">
    <property type="component" value="Chromosome 3"/>
</dbReference>
<dbReference type="SMR" id="G4N4Q2"/>
<dbReference type="VEuPathDB" id="FungiDB:MGG_16875"/>
<evidence type="ECO:0000256" key="2">
    <source>
        <dbReference type="ARBA" id="ARBA00023043"/>
    </source>
</evidence>
<dbReference type="PROSITE" id="PS50088">
    <property type="entry name" value="ANK_REPEAT"/>
    <property type="match status" value="1"/>
</dbReference>
<dbReference type="PROSITE" id="PS50297">
    <property type="entry name" value="ANK_REP_REGION"/>
    <property type="match status" value="1"/>
</dbReference>
<accession>G4N4Q2</accession>
<keyword evidence="2 3" id="KW-0040">ANK repeat</keyword>
<feature type="repeat" description="ANK" evidence="3">
    <location>
        <begin position="57"/>
        <end position="89"/>
    </location>
</feature>
<dbReference type="SMART" id="SM00248">
    <property type="entry name" value="ANK"/>
    <property type="match status" value="3"/>
</dbReference>
<dbReference type="AlphaFoldDB" id="G4N4Q2"/>
<dbReference type="eggNOG" id="KOG4177">
    <property type="taxonomic scope" value="Eukaryota"/>
</dbReference>
<dbReference type="Gene3D" id="1.25.40.20">
    <property type="entry name" value="Ankyrin repeat-containing domain"/>
    <property type="match status" value="1"/>
</dbReference>
<evidence type="ECO:0000313" key="4">
    <source>
        <dbReference type="EMBL" id="EHA52867.1"/>
    </source>
</evidence>
<sequence length="229" mass="24794">MGKQAAVEAILALDPLSARKLDIRGYSVLWHVARGGDASRMAWLLRDGFTIEAMCRDGRRPIHAACREGYSDVVKVLLESGARADVKEPSFGLTPAHLAAMFGHHECLEHIIGHSSGSLVANGRTKCVEVLLEAGVDVSRRCECYFVSFNEARSIKKPESFDVVAANELPGNIAAERGFDQIMELISGRGREAAKSPLSPRAMSFEREDDWVVRSVSAPSGTGLAPESS</sequence>
<dbReference type="Pfam" id="PF13637">
    <property type="entry name" value="Ank_4"/>
    <property type="match status" value="1"/>
</dbReference>
<dbReference type="RefSeq" id="XP_003712674.1">
    <property type="nucleotide sequence ID" value="XM_003712626.1"/>
</dbReference>
<protein>
    <submittedName>
        <fullName evidence="4">Uncharacterized protein</fullName>
    </submittedName>
</protein>
<dbReference type="InterPro" id="IPR050776">
    <property type="entry name" value="Ank_Repeat/CDKN_Inhibitor"/>
</dbReference>
<evidence type="ECO:0000256" key="3">
    <source>
        <dbReference type="PROSITE-ProRule" id="PRU00023"/>
    </source>
</evidence>
<organism evidence="4 5">
    <name type="scientific">Pyricularia oryzae (strain 70-15 / ATCC MYA-4617 / FGSC 8958)</name>
    <name type="common">Rice blast fungus</name>
    <name type="synonym">Magnaporthe oryzae</name>
    <dbReference type="NCBI Taxonomy" id="242507"/>
    <lineage>
        <taxon>Eukaryota</taxon>
        <taxon>Fungi</taxon>
        <taxon>Dikarya</taxon>
        <taxon>Ascomycota</taxon>
        <taxon>Pezizomycotina</taxon>
        <taxon>Sordariomycetes</taxon>
        <taxon>Sordariomycetidae</taxon>
        <taxon>Magnaporthales</taxon>
        <taxon>Pyriculariaceae</taxon>
        <taxon>Pyricularia</taxon>
    </lineage>
</organism>
<name>G4N4Q2_PYRO7</name>
<dbReference type="EMBL" id="CM001233">
    <property type="protein sequence ID" value="EHA52867.1"/>
    <property type="molecule type" value="Genomic_DNA"/>
</dbReference>
<evidence type="ECO:0000256" key="1">
    <source>
        <dbReference type="ARBA" id="ARBA00022737"/>
    </source>
</evidence>
<dbReference type="OrthoDB" id="539213at2759"/>
<dbReference type="GO" id="GO:0005634">
    <property type="term" value="C:nucleus"/>
    <property type="evidence" value="ECO:0007669"/>
    <property type="project" value="TreeGrafter"/>
</dbReference>
<dbReference type="SUPFAM" id="SSF48403">
    <property type="entry name" value="Ankyrin repeat"/>
    <property type="match status" value="1"/>
</dbReference>
<dbReference type="InterPro" id="IPR002110">
    <property type="entry name" value="Ankyrin_rpt"/>
</dbReference>
<dbReference type="KEGG" id="mgr:MGG_16875"/>